<dbReference type="GO" id="GO:0016020">
    <property type="term" value="C:membrane"/>
    <property type="evidence" value="ECO:0007669"/>
    <property type="project" value="InterPro"/>
</dbReference>
<dbReference type="STRING" id="266940.Krad_2659"/>
<evidence type="ECO:0000256" key="10">
    <source>
        <dbReference type="SAM" id="Phobius"/>
    </source>
</evidence>
<keyword evidence="7" id="KW-0067">ATP-binding</keyword>
<dbReference type="KEGG" id="kra:Krad_2659"/>
<feature type="transmembrane region" description="Helical" evidence="10">
    <location>
        <begin position="182"/>
        <end position="203"/>
    </location>
</feature>
<evidence type="ECO:0000259" key="11">
    <source>
        <dbReference type="Pfam" id="PF07730"/>
    </source>
</evidence>
<evidence type="ECO:0000313" key="12">
    <source>
        <dbReference type="EMBL" id="ABS04131.1"/>
    </source>
</evidence>
<evidence type="ECO:0000256" key="8">
    <source>
        <dbReference type="ARBA" id="ARBA00023012"/>
    </source>
</evidence>
<feature type="compositionally biased region" description="Low complexity" evidence="9">
    <location>
        <begin position="13"/>
        <end position="34"/>
    </location>
</feature>
<keyword evidence="3" id="KW-0597">Phosphoprotein</keyword>
<dbReference type="EC" id="2.7.13.3" evidence="2"/>
<keyword evidence="5" id="KW-0547">Nucleotide-binding</keyword>
<feature type="transmembrane region" description="Helical" evidence="10">
    <location>
        <begin position="153"/>
        <end position="170"/>
    </location>
</feature>
<dbReference type="PANTHER" id="PTHR24421:SF10">
    <property type="entry name" value="NITRATE_NITRITE SENSOR PROTEIN NARQ"/>
    <property type="match status" value="1"/>
</dbReference>
<evidence type="ECO:0000256" key="9">
    <source>
        <dbReference type="SAM" id="MobiDB-lite"/>
    </source>
</evidence>
<evidence type="ECO:0000256" key="6">
    <source>
        <dbReference type="ARBA" id="ARBA00022777"/>
    </source>
</evidence>
<organism evidence="12 13">
    <name type="scientific">Kineococcus radiotolerans (strain ATCC BAA-149 / DSM 14245 / SRS30216)</name>
    <dbReference type="NCBI Taxonomy" id="266940"/>
    <lineage>
        <taxon>Bacteria</taxon>
        <taxon>Bacillati</taxon>
        <taxon>Actinomycetota</taxon>
        <taxon>Actinomycetes</taxon>
        <taxon>Kineosporiales</taxon>
        <taxon>Kineosporiaceae</taxon>
        <taxon>Kineococcus</taxon>
    </lineage>
</organism>
<dbReference type="InterPro" id="IPR050482">
    <property type="entry name" value="Sensor_HK_TwoCompSys"/>
</dbReference>
<keyword evidence="4" id="KW-0808">Transferase</keyword>
<comment type="catalytic activity">
    <reaction evidence="1">
        <text>ATP + protein L-histidine = ADP + protein N-phospho-L-histidine.</text>
        <dbReference type="EC" id="2.7.13.3"/>
    </reaction>
</comment>
<keyword evidence="10" id="KW-0812">Transmembrane</keyword>
<dbReference type="SUPFAM" id="SSF55874">
    <property type="entry name" value="ATPase domain of HSP90 chaperone/DNA topoisomerase II/histidine kinase"/>
    <property type="match status" value="1"/>
</dbReference>
<dbReference type="Proteomes" id="UP000001116">
    <property type="component" value="Chromosome"/>
</dbReference>
<feature type="transmembrane region" description="Helical" evidence="10">
    <location>
        <begin position="118"/>
        <end position="141"/>
    </location>
</feature>
<evidence type="ECO:0000256" key="3">
    <source>
        <dbReference type="ARBA" id="ARBA00022553"/>
    </source>
</evidence>
<sequence>MSVLTRSHRPVPGVSVAGSTSASTSASTSNSTGKSGRRGRRVAGRIVTMSMRAGDQDRPQRPVWLVPVHLLEKITLFVIVAAMIAGLVLEADPSWGYLAYAVAAVGVVVARSRWLPGLMLVAIAPTVAVGLGGEPITLWTVTSFTAFSVAVRGAPAVLTAAIGAVGNAVAQWWSIGAFTGEAFITPGVAALTAVAAAAVGSAIRGNDRYWEALEQRARDAVTGRELLVRQGVAEERVRIARDLHDSVGHAVAVVSMRLGSAEVQLPAGADAARADLAAARTGIQEVLREMQQILQVLRVEDGQTLTPTPDASGVEQLVDVARSAGLDLAADLGDPSDLHRPLPAQVGSATYRIVQEALTNVQKHGTGSARLRLDIAEDGVRIEVVNPSARTGPPPTWGTGAIGGMGLDRSSGGHGLIGMCERATAAGGRLEVSHDGDVFRVRAHLPVRRGDVG</sequence>
<feature type="domain" description="Signal transduction histidine kinase subgroup 3 dimerisation and phosphoacceptor" evidence="11">
    <location>
        <begin position="235"/>
        <end position="300"/>
    </location>
</feature>
<keyword evidence="6 12" id="KW-0418">Kinase</keyword>
<gene>
    <name evidence="12" type="ordered locus">Krad_2659</name>
</gene>
<keyword evidence="10" id="KW-1133">Transmembrane helix</keyword>
<dbReference type="GO" id="GO:0046983">
    <property type="term" value="F:protein dimerization activity"/>
    <property type="evidence" value="ECO:0007669"/>
    <property type="project" value="InterPro"/>
</dbReference>
<dbReference type="AlphaFoldDB" id="A6WBE2"/>
<dbReference type="GO" id="GO:0000155">
    <property type="term" value="F:phosphorelay sensor kinase activity"/>
    <property type="evidence" value="ECO:0007669"/>
    <property type="project" value="InterPro"/>
</dbReference>
<dbReference type="Gene3D" id="1.20.5.1930">
    <property type="match status" value="1"/>
</dbReference>
<evidence type="ECO:0000256" key="1">
    <source>
        <dbReference type="ARBA" id="ARBA00000085"/>
    </source>
</evidence>
<feature type="region of interest" description="Disordered" evidence="9">
    <location>
        <begin position="1"/>
        <end position="40"/>
    </location>
</feature>
<proteinExistence type="predicted"/>
<dbReference type="InterPro" id="IPR036890">
    <property type="entry name" value="HATPase_C_sf"/>
</dbReference>
<name>A6WBE2_KINRD</name>
<dbReference type="GO" id="GO:0005524">
    <property type="term" value="F:ATP binding"/>
    <property type="evidence" value="ECO:0007669"/>
    <property type="project" value="UniProtKB-KW"/>
</dbReference>
<evidence type="ECO:0000313" key="13">
    <source>
        <dbReference type="Proteomes" id="UP000001116"/>
    </source>
</evidence>
<evidence type="ECO:0000256" key="7">
    <source>
        <dbReference type="ARBA" id="ARBA00022840"/>
    </source>
</evidence>
<dbReference type="PANTHER" id="PTHR24421">
    <property type="entry name" value="NITRATE/NITRITE SENSOR PROTEIN NARX-RELATED"/>
    <property type="match status" value="1"/>
</dbReference>
<keyword evidence="10" id="KW-0472">Membrane</keyword>
<protein>
    <recommendedName>
        <fullName evidence="2">histidine kinase</fullName>
        <ecNumber evidence="2">2.7.13.3</ecNumber>
    </recommendedName>
</protein>
<dbReference type="eggNOG" id="COG4585">
    <property type="taxonomic scope" value="Bacteria"/>
</dbReference>
<dbReference type="Gene3D" id="3.30.565.10">
    <property type="entry name" value="Histidine kinase-like ATPase, C-terminal domain"/>
    <property type="match status" value="1"/>
</dbReference>
<dbReference type="CDD" id="cd16917">
    <property type="entry name" value="HATPase_UhpB-NarQ-NarX-like"/>
    <property type="match status" value="1"/>
</dbReference>
<dbReference type="EMBL" id="CP000750">
    <property type="protein sequence ID" value="ABS04131.1"/>
    <property type="molecule type" value="Genomic_DNA"/>
</dbReference>
<dbReference type="Pfam" id="PF07730">
    <property type="entry name" value="HisKA_3"/>
    <property type="match status" value="1"/>
</dbReference>
<accession>A6WBE2</accession>
<feature type="transmembrane region" description="Helical" evidence="10">
    <location>
        <begin position="70"/>
        <end position="89"/>
    </location>
</feature>
<keyword evidence="8" id="KW-0902">Two-component regulatory system</keyword>
<feature type="transmembrane region" description="Helical" evidence="10">
    <location>
        <begin position="95"/>
        <end position="111"/>
    </location>
</feature>
<evidence type="ECO:0000256" key="4">
    <source>
        <dbReference type="ARBA" id="ARBA00022679"/>
    </source>
</evidence>
<keyword evidence="13" id="KW-1185">Reference proteome</keyword>
<evidence type="ECO:0000256" key="2">
    <source>
        <dbReference type="ARBA" id="ARBA00012438"/>
    </source>
</evidence>
<reference evidence="13" key="1">
    <citation type="journal article" date="2008" name="PLoS ONE">
        <title>Survival in nuclear waste, extreme resistance, and potential applications gleaned from the genome sequence of Kineococcus radiotolerans SRS30216.</title>
        <authorList>
            <person name="Bagwell C.E."/>
            <person name="Bhat S."/>
            <person name="Hawkins G.M."/>
            <person name="Smith B.W."/>
            <person name="Biswas T."/>
            <person name="Hoover T.R."/>
            <person name="Saunders E."/>
            <person name="Han C.S."/>
            <person name="Tsodikov O.V."/>
            <person name="Shimkets L.J."/>
        </authorList>
    </citation>
    <scope>NUCLEOTIDE SEQUENCE [LARGE SCALE GENOMIC DNA]</scope>
    <source>
        <strain evidence="13">ATCC BAA-149 / DSM 14245 / SRS30216</strain>
    </source>
</reference>
<dbReference type="HOGENOM" id="CLU_000445_20_1_11"/>
<dbReference type="InterPro" id="IPR011712">
    <property type="entry name" value="Sig_transdc_His_kin_sub3_dim/P"/>
</dbReference>
<evidence type="ECO:0000256" key="5">
    <source>
        <dbReference type="ARBA" id="ARBA00022741"/>
    </source>
</evidence>